<dbReference type="AlphaFoldDB" id="A0A0K2ULW0"/>
<name>A0A0K2ULW0_LEPSM</name>
<evidence type="ECO:0000313" key="1">
    <source>
        <dbReference type="EMBL" id="CDW39060.1"/>
    </source>
</evidence>
<dbReference type="EMBL" id="HACA01021699">
    <property type="protein sequence ID" value="CDW39060.1"/>
    <property type="molecule type" value="Transcribed_RNA"/>
</dbReference>
<organism evidence="1">
    <name type="scientific">Lepeophtheirus salmonis</name>
    <name type="common">Salmon louse</name>
    <name type="synonym">Caligus salmonis</name>
    <dbReference type="NCBI Taxonomy" id="72036"/>
    <lineage>
        <taxon>Eukaryota</taxon>
        <taxon>Metazoa</taxon>
        <taxon>Ecdysozoa</taxon>
        <taxon>Arthropoda</taxon>
        <taxon>Crustacea</taxon>
        <taxon>Multicrustacea</taxon>
        <taxon>Hexanauplia</taxon>
        <taxon>Copepoda</taxon>
        <taxon>Siphonostomatoida</taxon>
        <taxon>Caligidae</taxon>
        <taxon>Lepeophtheirus</taxon>
    </lineage>
</organism>
<protein>
    <submittedName>
        <fullName evidence="1">Uncharacterized protein</fullName>
    </submittedName>
</protein>
<accession>A0A0K2ULW0</accession>
<proteinExistence type="predicted"/>
<sequence length="39" mass="4747">MCYCFVDRLFALFLTNSLTDKKCRILKLKKKKPYRSNFL</sequence>
<reference evidence="1" key="1">
    <citation type="submission" date="2014-05" db="EMBL/GenBank/DDBJ databases">
        <authorList>
            <person name="Chronopoulou M."/>
        </authorList>
    </citation>
    <scope>NUCLEOTIDE SEQUENCE</scope>
    <source>
        <tissue evidence="1">Whole organism</tissue>
    </source>
</reference>